<proteinExistence type="predicted"/>
<dbReference type="InterPro" id="IPR027417">
    <property type="entry name" value="P-loop_NTPase"/>
</dbReference>
<evidence type="ECO:0000313" key="1">
    <source>
        <dbReference type="EMBL" id="KKS42573.1"/>
    </source>
</evidence>
<sequence>MRNENKIISIALEGINRSGKGTQIELLKNKLEEIGIPCVSIRGEGYRRGLGVSQADPESDFWRKISEQLKNVKNGAEWSLWDEASYRLARELIVWRDRILTKEITKPSAPFDFGVLLIDRSLISKATLKSLQLEPPPKKIFSNEELYPPGLKHRKRITADMILPDLIIELSAPKEILLTRLDASDPDYDFKRNNIDNKYEQYAKAKEHLSEAIKNRIVNIDSSGEPDEVYKKILEEIKIRFPELEALK</sequence>
<dbReference type="Proteomes" id="UP000034516">
    <property type="component" value="Unassembled WGS sequence"/>
</dbReference>
<dbReference type="AlphaFoldDB" id="A0A0G1BYS1"/>
<evidence type="ECO:0008006" key="3">
    <source>
        <dbReference type="Google" id="ProtNLM"/>
    </source>
</evidence>
<accession>A0A0G1BYS1</accession>
<name>A0A0G1BYS1_9BACT</name>
<dbReference type="Gene3D" id="3.40.50.300">
    <property type="entry name" value="P-loop containing nucleotide triphosphate hydrolases"/>
    <property type="match status" value="1"/>
</dbReference>
<comment type="caution">
    <text evidence="1">The sequence shown here is derived from an EMBL/GenBank/DDBJ whole genome shotgun (WGS) entry which is preliminary data.</text>
</comment>
<gene>
    <name evidence="1" type="ORF">UV02_C0011G0021</name>
</gene>
<dbReference type="EMBL" id="LCCW01000011">
    <property type="protein sequence ID" value="KKS42573.1"/>
    <property type="molecule type" value="Genomic_DNA"/>
</dbReference>
<reference evidence="1 2" key="1">
    <citation type="journal article" date="2015" name="Nature">
        <title>rRNA introns, odd ribosomes, and small enigmatic genomes across a large radiation of phyla.</title>
        <authorList>
            <person name="Brown C.T."/>
            <person name="Hug L.A."/>
            <person name="Thomas B.C."/>
            <person name="Sharon I."/>
            <person name="Castelle C.J."/>
            <person name="Singh A."/>
            <person name="Wilkins M.J."/>
            <person name="Williams K.H."/>
            <person name="Banfield J.F."/>
        </authorList>
    </citation>
    <scope>NUCLEOTIDE SEQUENCE [LARGE SCALE GENOMIC DNA]</scope>
</reference>
<organism evidence="1 2">
    <name type="scientific">Candidatus Kuenenbacteria bacterium GW2011_GWA2_42_15</name>
    <dbReference type="NCBI Taxonomy" id="1618677"/>
    <lineage>
        <taxon>Bacteria</taxon>
        <taxon>Candidatus Kueneniibacteriota</taxon>
    </lineage>
</organism>
<evidence type="ECO:0000313" key="2">
    <source>
        <dbReference type="Proteomes" id="UP000034516"/>
    </source>
</evidence>
<dbReference type="SUPFAM" id="SSF52540">
    <property type="entry name" value="P-loop containing nucleoside triphosphate hydrolases"/>
    <property type="match status" value="1"/>
</dbReference>
<protein>
    <recommendedName>
        <fullName evidence="3">Thymidylate kinase</fullName>
    </recommendedName>
</protein>